<reference evidence="2 3" key="1">
    <citation type="submission" date="2017-02" db="EMBL/GenBank/DDBJ databases">
        <authorList>
            <person name="Peterson S.W."/>
        </authorList>
    </citation>
    <scope>NUCLEOTIDE SEQUENCE [LARGE SCALE GENOMIC DNA]</scope>
    <source>
        <strain evidence="2">159469</strain>
    </source>
</reference>
<feature type="compositionally biased region" description="Polar residues" evidence="1">
    <location>
        <begin position="9"/>
        <end position="31"/>
    </location>
</feature>
<dbReference type="RefSeq" id="WP_086582000.1">
    <property type="nucleotide sequence ID" value="NZ_MUIZ01000001.1"/>
</dbReference>
<protein>
    <submittedName>
        <fullName evidence="2">Uncharacterized protein</fullName>
    </submittedName>
</protein>
<accession>A0A252CFC8</accession>
<dbReference type="Proteomes" id="UP000194606">
    <property type="component" value="Unassembled WGS sequence"/>
</dbReference>
<organism evidence="2 3">
    <name type="scientific">Lactococcus petauri</name>
    <dbReference type="NCBI Taxonomy" id="1940789"/>
    <lineage>
        <taxon>Bacteria</taxon>
        <taxon>Bacillati</taxon>
        <taxon>Bacillota</taxon>
        <taxon>Bacilli</taxon>
        <taxon>Lactobacillales</taxon>
        <taxon>Streptococcaceae</taxon>
        <taxon>Lactococcus</taxon>
    </lineage>
</organism>
<dbReference type="EMBL" id="MUIZ01000001">
    <property type="protein sequence ID" value="OUK05233.1"/>
    <property type="molecule type" value="Genomic_DNA"/>
</dbReference>
<dbReference type="AlphaFoldDB" id="A0A252CFC8"/>
<sequence>MTKKDFSKTPDSQLNPAQAFFSTSTVSTQPASAPGIKNDLDSSKNYVVSMSPRQREKVRQRSIELGFNLTRRGENMGDFSKYIRSLLEKDIEGFNDKK</sequence>
<gene>
    <name evidence="2" type="ORF">BZZ03_00515</name>
</gene>
<evidence type="ECO:0000256" key="1">
    <source>
        <dbReference type="SAM" id="MobiDB-lite"/>
    </source>
</evidence>
<evidence type="ECO:0000313" key="2">
    <source>
        <dbReference type="EMBL" id="OUK05233.1"/>
    </source>
</evidence>
<name>A0A252CFC8_9LACT</name>
<comment type="caution">
    <text evidence="2">The sequence shown here is derived from an EMBL/GenBank/DDBJ whole genome shotgun (WGS) entry which is preliminary data.</text>
</comment>
<feature type="region of interest" description="Disordered" evidence="1">
    <location>
        <begin position="1"/>
        <end position="42"/>
    </location>
</feature>
<proteinExistence type="predicted"/>
<evidence type="ECO:0000313" key="3">
    <source>
        <dbReference type="Proteomes" id="UP000194606"/>
    </source>
</evidence>